<evidence type="ECO:0000256" key="7">
    <source>
        <dbReference type="RuleBase" id="RU363032"/>
    </source>
</evidence>
<comment type="subcellular location">
    <subcellularLocation>
        <location evidence="1 7">Cell membrane</location>
        <topology evidence="1 7">Multi-pass membrane protein</topology>
    </subcellularLocation>
</comment>
<name>A0A839SP25_9PROT</name>
<dbReference type="Gene3D" id="1.10.3720.10">
    <property type="entry name" value="MetI-like"/>
    <property type="match status" value="1"/>
</dbReference>
<accession>A0A839SP25</accession>
<dbReference type="PANTHER" id="PTHR32243:SF18">
    <property type="entry name" value="INNER MEMBRANE ABC TRANSPORTER PERMEASE PROTEIN YCJP"/>
    <property type="match status" value="1"/>
</dbReference>
<dbReference type="RefSeq" id="WP_183415007.1">
    <property type="nucleotide sequence ID" value="NZ_JACHXA010000001.1"/>
</dbReference>
<evidence type="ECO:0000256" key="4">
    <source>
        <dbReference type="ARBA" id="ARBA00022692"/>
    </source>
</evidence>
<evidence type="ECO:0000313" key="10">
    <source>
        <dbReference type="Proteomes" id="UP000581135"/>
    </source>
</evidence>
<comment type="caution">
    <text evidence="9">The sequence shown here is derived from an EMBL/GenBank/DDBJ whole genome shotgun (WGS) entry which is preliminary data.</text>
</comment>
<dbReference type="EMBL" id="JACHXA010000001">
    <property type="protein sequence ID" value="MBB3064202.1"/>
    <property type="molecule type" value="Genomic_DNA"/>
</dbReference>
<keyword evidence="6 7" id="KW-0472">Membrane</keyword>
<keyword evidence="3" id="KW-1003">Cell membrane</keyword>
<dbReference type="SUPFAM" id="SSF161098">
    <property type="entry name" value="MetI-like"/>
    <property type="match status" value="1"/>
</dbReference>
<evidence type="ECO:0000256" key="1">
    <source>
        <dbReference type="ARBA" id="ARBA00004651"/>
    </source>
</evidence>
<evidence type="ECO:0000256" key="2">
    <source>
        <dbReference type="ARBA" id="ARBA00022448"/>
    </source>
</evidence>
<dbReference type="CDD" id="cd06261">
    <property type="entry name" value="TM_PBP2"/>
    <property type="match status" value="1"/>
</dbReference>
<evidence type="ECO:0000256" key="6">
    <source>
        <dbReference type="ARBA" id="ARBA00023136"/>
    </source>
</evidence>
<keyword evidence="5 7" id="KW-1133">Transmembrane helix</keyword>
<sequence length="308" mass="34766">MTEPQAQQIKRKTIFGTERKEKDEPQGMDFLVTRSSRWVTVYLPLSIISFVLLFPFYWMTTTALKPNEELLDIQNSNPLLVHSPTLDHFYKLIFETDYPWWMWNTMLVAVCATVLSLVAAVMAAYAIQRIRFRGSRTVGGLIFLAYLVPPSILFIPLATIIFQYGLFDSPMALILSYPTILIPFCTWLLMGYFKSIPYELEECALMDGASRFQILVKIIIPLSVPGLISAGIFAFTLCWNEFIYALTFISTSSNKTVPVAVLSELVDGDVYHWGSLMAGALLGSLPVAILYSFFVDYYVSSMTGAVKE</sequence>
<feature type="domain" description="ABC transmembrane type-1" evidence="8">
    <location>
        <begin position="102"/>
        <end position="294"/>
    </location>
</feature>
<organism evidence="9 10">
    <name type="scientific">Limibacillus halophilus</name>
    <dbReference type="NCBI Taxonomy" id="1579333"/>
    <lineage>
        <taxon>Bacteria</taxon>
        <taxon>Pseudomonadati</taxon>
        <taxon>Pseudomonadota</taxon>
        <taxon>Alphaproteobacteria</taxon>
        <taxon>Rhodospirillales</taxon>
        <taxon>Rhodovibrionaceae</taxon>
        <taxon>Limibacillus</taxon>
    </lineage>
</organism>
<feature type="transmembrane region" description="Helical" evidence="7">
    <location>
        <begin position="270"/>
        <end position="294"/>
    </location>
</feature>
<dbReference type="GO" id="GO:0005886">
    <property type="term" value="C:plasma membrane"/>
    <property type="evidence" value="ECO:0007669"/>
    <property type="project" value="UniProtKB-SubCell"/>
</dbReference>
<feature type="transmembrane region" description="Helical" evidence="7">
    <location>
        <begin position="38"/>
        <end position="58"/>
    </location>
</feature>
<evidence type="ECO:0000256" key="5">
    <source>
        <dbReference type="ARBA" id="ARBA00022989"/>
    </source>
</evidence>
<dbReference type="Proteomes" id="UP000581135">
    <property type="component" value="Unassembled WGS sequence"/>
</dbReference>
<dbReference type="Pfam" id="PF00528">
    <property type="entry name" value="BPD_transp_1"/>
    <property type="match status" value="1"/>
</dbReference>
<keyword evidence="4 7" id="KW-0812">Transmembrane</keyword>
<comment type="similarity">
    <text evidence="7">Belongs to the binding-protein-dependent transport system permease family.</text>
</comment>
<proteinExistence type="inferred from homology"/>
<evidence type="ECO:0000313" key="9">
    <source>
        <dbReference type="EMBL" id="MBB3064202.1"/>
    </source>
</evidence>
<feature type="transmembrane region" description="Helical" evidence="7">
    <location>
        <begin position="214"/>
        <end position="237"/>
    </location>
</feature>
<feature type="transmembrane region" description="Helical" evidence="7">
    <location>
        <begin position="174"/>
        <end position="193"/>
    </location>
</feature>
<dbReference type="InterPro" id="IPR050901">
    <property type="entry name" value="BP-dep_ABC_trans_perm"/>
</dbReference>
<feature type="transmembrane region" description="Helical" evidence="7">
    <location>
        <begin position="100"/>
        <end position="126"/>
    </location>
</feature>
<dbReference type="GO" id="GO:0055085">
    <property type="term" value="P:transmembrane transport"/>
    <property type="evidence" value="ECO:0007669"/>
    <property type="project" value="InterPro"/>
</dbReference>
<keyword evidence="2 7" id="KW-0813">Transport</keyword>
<gene>
    <name evidence="9" type="ORF">FHR98_000467</name>
</gene>
<reference evidence="9 10" key="1">
    <citation type="submission" date="2020-08" db="EMBL/GenBank/DDBJ databases">
        <title>Genomic Encyclopedia of Type Strains, Phase III (KMG-III): the genomes of soil and plant-associated and newly described type strains.</title>
        <authorList>
            <person name="Whitman W."/>
        </authorList>
    </citation>
    <scope>NUCLEOTIDE SEQUENCE [LARGE SCALE GENOMIC DNA]</scope>
    <source>
        <strain evidence="9 10">CECT 8803</strain>
    </source>
</reference>
<protein>
    <submittedName>
        <fullName evidence="9">Multiple sugar transport system permease protein</fullName>
    </submittedName>
</protein>
<keyword evidence="9" id="KW-0762">Sugar transport</keyword>
<evidence type="ECO:0000259" key="8">
    <source>
        <dbReference type="PROSITE" id="PS50928"/>
    </source>
</evidence>
<dbReference type="PANTHER" id="PTHR32243">
    <property type="entry name" value="MALTOSE TRANSPORT SYSTEM PERMEASE-RELATED"/>
    <property type="match status" value="1"/>
</dbReference>
<dbReference type="InterPro" id="IPR000515">
    <property type="entry name" value="MetI-like"/>
</dbReference>
<evidence type="ECO:0000256" key="3">
    <source>
        <dbReference type="ARBA" id="ARBA00022475"/>
    </source>
</evidence>
<dbReference type="PROSITE" id="PS50928">
    <property type="entry name" value="ABC_TM1"/>
    <property type="match status" value="1"/>
</dbReference>
<dbReference type="AlphaFoldDB" id="A0A839SP25"/>
<dbReference type="InterPro" id="IPR035906">
    <property type="entry name" value="MetI-like_sf"/>
</dbReference>
<keyword evidence="10" id="KW-1185">Reference proteome</keyword>
<feature type="transmembrane region" description="Helical" evidence="7">
    <location>
        <begin position="138"/>
        <end position="162"/>
    </location>
</feature>